<feature type="binding site" evidence="11">
    <location>
        <begin position="215"/>
        <end position="216"/>
    </location>
    <ligand>
        <name>substrate</name>
    </ligand>
</feature>
<evidence type="ECO:0000256" key="12">
    <source>
        <dbReference type="PIRSR" id="PIRSR038994-3"/>
    </source>
</evidence>
<dbReference type="PANTHER" id="PTHR11113">
    <property type="entry name" value="N-ACETYLGLUCOSAMINE-6-PHOSPHATE DEACETYLASE"/>
    <property type="match status" value="1"/>
</dbReference>
<feature type="binding site" evidence="12">
    <location>
        <position position="191"/>
    </location>
    <ligand>
        <name>Zn(2+)</name>
        <dbReference type="ChEBI" id="CHEBI:29105"/>
    </ligand>
</feature>
<accession>A0A1M6GCJ5</accession>
<evidence type="ECO:0000256" key="10">
    <source>
        <dbReference type="PIRSR" id="PIRSR038994-1"/>
    </source>
</evidence>
<comment type="catalytic activity">
    <reaction evidence="7">
        <text>N-acetyl-D-glucosamine 6-phosphate + H2O = D-glucosamine 6-phosphate + acetate</text>
        <dbReference type="Rhea" id="RHEA:22936"/>
        <dbReference type="ChEBI" id="CHEBI:15377"/>
        <dbReference type="ChEBI" id="CHEBI:30089"/>
        <dbReference type="ChEBI" id="CHEBI:57513"/>
        <dbReference type="ChEBI" id="CHEBI:58725"/>
        <dbReference type="EC" id="3.5.1.25"/>
    </reaction>
</comment>
<evidence type="ECO:0000256" key="7">
    <source>
        <dbReference type="ARBA" id="ARBA00047647"/>
    </source>
</evidence>
<feature type="binding site" evidence="11">
    <location>
        <begin position="302"/>
        <end position="304"/>
    </location>
    <ligand>
        <name>substrate</name>
    </ligand>
</feature>
<dbReference type="Gene3D" id="2.30.40.10">
    <property type="entry name" value="Urease, subunit C, domain 1"/>
    <property type="match status" value="1"/>
</dbReference>
<dbReference type="SUPFAM" id="SSF51338">
    <property type="entry name" value="Composite domain of metallo-dependent hydrolases"/>
    <property type="match status" value="1"/>
</dbReference>
<evidence type="ECO:0000256" key="5">
    <source>
        <dbReference type="ARBA" id="ARBA00022801"/>
    </source>
</evidence>
<feature type="active site" description="Proton donor/acceptor" evidence="10">
    <location>
        <position position="269"/>
    </location>
</feature>
<evidence type="ECO:0000313" key="14">
    <source>
        <dbReference type="EMBL" id="SHJ07698.1"/>
    </source>
</evidence>
<dbReference type="EC" id="3.5.1.25" evidence="2"/>
<dbReference type="GO" id="GO:0046872">
    <property type="term" value="F:metal ion binding"/>
    <property type="evidence" value="ECO:0007669"/>
    <property type="project" value="UniProtKB-KW"/>
</dbReference>
<evidence type="ECO:0000256" key="3">
    <source>
        <dbReference type="ARBA" id="ARBA00018029"/>
    </source>
</evidence>
<dbReference type="GO" id="GO:0008448">
    <property type="term" value="F:N-acetylglucosamine-6-phosphate deacetylase activity"/>
    <property type="evidence" value="ECO:0007669"/>
    <property type="project" value="UniProtKB-EC"/>
</dbReference>
<dbReference type="InterPro" id="IPR003764">
    <property type="entry name" value="GlcNAc_6-P_deAcase"/>
</dbReference>
<dbReference type="RefSeq" id="WP_073026357.1">
    <property type="nucleotide sequence ID" value="NZ_FQZS01000015.1"/>
</dbReference>
<sequence length="377" mass="40906">MLAIVNGKVIVDQSVEKKVVLIEGDRILDICNTVPDEAEIIDAQGQYVSPGFIDIHIHGCNGFDIMTNTYESLMNISRFLLSTGVTGFLATTMTESSGKIRETIWEANRASCNVCGADILGIHMEGPFISFQYKGAQNPGYIEKPSVESFRKKCGEDEEFVKVVTLAPELEGAHELIEYLKERNIVASMGHTNADYEEAEKAIGWGVKSSTHTFNGMKGFIHREPGALGAVMDSDIMAEIIADGVHVHPAALRILARLKGFENLILVTDSMMAAGMVDGQYTLGGQKVNVKNGVARVISGQLAGSTLTMNRAVRNVKEFLNITVPQAVAMAAGNPARLLELKDRGVLAKGCIADIIIFNEDIRVTRVIKSGIDMGVY</sequence>
<keyword evidence="5 9" id="KW-0378">Hydrolase</keyword>
<evidence type="ECO:0000256" key="9">
    <source>
        <dbReference type="PIRNR" id="PIRNR038994"/>
    </source>
</evidence>
<feature type="binding site" evidence="11">
    <location>
        <position position="223"/>
    </location>
    <ligand>
        <name>substrate</name>
    </ligand>
</feature>
<dbReference type="GO" id="GO:0006046">
    <property type="term" value="P:N-acetylglucosamine catabolic process"/>
    <property type="evidence" value="ECO:0007669"/>
    <property type="project" value="TreeGrafter"/>
</dbReference>
<comment type="similarity">
    <text evidence="1 9">Belongs to the metallo-dependent hydrolases superfamily. NagA family.</text>
</comment>
<protein>
    <recommendedName>
        <fullName evidence="3">N-acetylglucosamine-6-phosphate deacetylase</fullName>
        <ecNumber evidence="2">3.5.1.25</ecNumber>
    </recommendedName>
</protein>
<feature type="binding site" evidence="12">
    <location>
        <position position="125"/>
    </location>
    <ligand>
        <name>Zn(2+)</name>
        <dbReference type="ChEBI" id="CHEBI:29105"/>
    </ligand>
</feature>
<dbReference type="CDD" id="cd00854">
    <property type="entry name" value="NagA"/>
    <property type="match status" value="1"/>
</dbReference>
<gene>
    <name evidence="14" type="ORF">SAMN02745176_02310</name>
</gene>
<dbReference type="InterPro" id="IPR006680">
    <property type="entry name" value="Amidohydro-rel"/>
</dbReference>
<evidence type="ECO:0000256" key="2">
    <source>
        <dbReference type="ARBA" id="ARBA00011899"/>
    </source>
</evidence>
<organism evidence="14 15">
    <name type="scientific">Lutispora thermophila DSM 19022</name>
    <dbReference type="NCBI Taxonomy" id="1122184"/>
    <lineage>
        <taxon>Bacteria</taxon>
        <taxon>Bacillati</taxon>
        <taxon>Bacillota</taxon>
        <taxon>Clostridia</taxon>
        <taxon>Lutisporales</taxon>
        <taxon>Lutisporaceae</taxon>
        <taxon>Lutispora</taxon>
    </lineage>
</organism>
<evidence type="ECO:0000256" key="1">
    <source>
        <dbReference type="ARBA" id="ARBA00010716"/>
    </source>
</evidence>
<dbReference type="FunFam" id="3.20.20.140:FF:000004">
    <property type="entry name" value="N-acetylglucosamine-6-phosphate deacetylase"/>
    <property type="match status" value="1"/>
</dbReference>
<evidence type="ECO:0000256" key="4">
    <source>
        <dbReference type="ARBA" id="ARBA00022723"/>
    </source>
</evidence>
<dbReference type="AlphaFoldDB" id="A0A1M6GCJ5"/>
<feature type="binding site" evidence="11">
    <location>
        <position position="136"/>
    </location>
    <ligand>
        <name>substrate</name>
    </ligand>
</feature>
<dbReference type="NCBIfam" id="TIGR00221">
    <property type="entry name" value="nagA"/>
    <property type="match status" value="1"/>
</dbReference>
<keyword evidence="15" id="KW-1185">Reference proteome</keyword>
<evidence type="ECO:0000256" key="6">
    <source>
        <dbReference type="ARBA" id="ARBA00023277"/>
    </source>
</evidence>
<keyword evidence="6 9" id="KW-0119">Carbohydrate metabolism</keyword>
<evidence type="ECO:0000313" key="15">
    <source>
        <dbReference type="Proteomes" id="UP000184442"/>
    </source>
</evidence>
<feature type="domain" description="Amidohydrolase-related" evidence="13">
    <location>
        <begin position="47"/>
        <end position="371"/>
    </location>
</feature>
<feature type="binding site" evidence="12">
    <location>
        <position position="212"/>
    </location>
    <ligand>
        <name>Zn(2+)</name>
        <dbReference type="ChEBI" id="CHEBI:29105"/>
    </ligand>
</feature>
<comment type="cofactor">
    <cofactor evidence="12">
        <name>a divalent metal cation</name>
        <dbReference type="ChEBI" id="CHEBI:60240"/>
    </cofactor>
    <text evidence="12">Binds 1 divalent metal cation per subunit.</text>
</comment>
<evidence type="ECO:0000259" key="13">
    <source>
        <dbReference type="Pfam" id="PF01979"/>
    </source>
</evidence>
<dbReference type="PIRSF" id="PIRSF038994">
    <property type="entry name" value="NagA"/>
    <property type="match status" value="1"/>
</dbReference>
<proteinExistence type="inferred from homology"/>
<dbReference type="Proteomes" id="UP000184442">
    <property type="component" value="Unassembled WGS sequence"/>
</dbReference>
<dbReference type="Gene3D" id="3.20.20.140">
    <property type="entry name" value="Metal-dependent hydrolases"/>
    <property type="match status" value="1"/>
</dbReference>
<feature type="binding site" evidence="11">
    <location>
        <position position="246"/>
    </location>
    <ligand>
        <name>substrate</name>
    </ligand>
</feature>
<dbReference type="OrthoDB" id="9776488at2"/>
<dbReference type="STRING" id="1122184.SAMN02745176_02310"/>
<evidence type="ECO:0000256" key="11">
    <source>
        <dbReference type="PIRSR" id="PIRSR038994-2"/>
    </source>
</evidence>
<reference evidence="14 15" key="1">
    <citation type="submission" date="2016-11" db="EMBL/GenBank/DDBJ databases">
        <authorList>
            <person name="Jaros S."/>
            <person name="Januszkiewicz K."/>
            <person name="Wedrychowicz H."/>
        </authorList>
    </citation>
    <scope>NUCLEOTIDE SEQUENCE [LARGE SCALE GENOMIC DNA]</scope>
    <source>
        <strain evidence="14 15">DSM 19022</strain>
    </source>
</reference>
<dbReference type="InterPro" id="IPR032466">
    <property type="entry name" value="Metal_Hydrolase"/>
</dbReference>
<comment type="pathway">
    <text evidence="8">Amino-sugar metabolism; N-acetylneuraminate degradation; D-fructose 6-phosphate from N-acetylneuraminate: step 4/5.</text>
</comment>
<dbReference type="InterPro" id="IPR011059">
    <property type="entry name" value="Metal-dep_hydrolase_composite"/>
</dbReference>
<dbReference type="PANTHER" id="PTHR11113:SF14">
    <property type="entry name" value="N-ACETYLGLUCOSAMINE-6-PHOSPHATE DEACETYLASE"/>
    <property type="match status" value="1"/>
</dbReference>
<keyword evidence="4 12" id="KW-0479">Metal-binding</keyword>
<dbReference type="Pfam" id="PF01979">
    <property type="entry name" value="Amidohydro_1"/>
    <property type="match status" value="1"/>
</dbReference>
<evidence type="ECO:0000256" key="8">
    <source>
        <dbReference type="ARBA" id="ARBA00060590"/>
    </source>
</evidence>
<name>A0A1M6GCJ5_9FIRM</name>
<dbReference type="SUPFAM" id="SSF51556">
    <property type="entry name" value="Metallo-dependent hydrolases"/>
    <property type="match status" value="1"/>
</dbReference>
<dbReference type="EMBL" id="FQZS01000015">
    <property type="protein sequence ID" value="SHJ07698.1"/>
    <property type="molecule type" value="Genomic_DNA"/>
</dbReference>